<name>A0AAN7PF93_9COLE</name>
<dbReference type="Pfam" id="PF18658">
    <property type="entry name" value="zf-C2H2_12"/>
    <property type="match status" value="1"/>
</dbReference>
<evidence type="ECO:0000313" key="3">
    <source>
        <dbReference type="Proteomes" id="UP001353858"/>
    </source>
</evidence>
<dbReference type="AlphaFoldDB" id="A0AAN7PF93"/>
<accession>A0AAN7PF93</accession>
<dbReference type="SUPFAM" id="SSF53098">
    <property type="entry name" value="Ribonuclease H-like"/>
    <property type="match status" value="1"/>
</dbReference>
<proteinExistence type="predicted"/>
<evidence type="ECO:0000259" key="1">
    <source>
        <dbReference type="Pfam" id="PF18658"/>
    </source>
</evidence>
<reference evidence="3" key="1">
    <citation type="submission" date="2023-01" db="EMBL/GenBank/DDBJ databases">
        <title>Key to firefly adult light organ development and bioluminescence: homeobox transcription factors regulate luciferase expression and transportation to peroxisome.</title>
        <authorList>
            <person name="Fu X."/>
        </authorList>
    </citation>
    <scope>NUCLEOTIDE SEQUENCE [LARGE SCALE GENOMIC DNA]</scope>
</reference>
<gene>
    <name evidence="2" type="ORF">RN001_004910</name>
</gene>
<dbReference type="Proteomes" id="UP001353858">
    <property type="component" value="Unassembled WGS sequence"/>
</dbReference>
<dbReference type="EMBL" id="JARPUR010000002">
    <property type="protein sequence ID" value="KAK4881591.1"/>
    <property type="molecule type" value="Genomic_DNA"/>
</dbReference>
<sequence>MADLKKRKIDAECRIFNDNWTFKYLIANIDDKAVCLVCNETISVFKEYNLKRHFSTKHLVKYKLFSPEQMKIEAEKLKSALRKQQNVLKNLSNTDKVLTKASYIVAYKVAKQCKSFSDGEFVKECLLDIVELLSPEMTHLDESCDINNTSQLLIFIRSINHKFEITEELLSIYPMKDTTTGEDFFMALQEVLKKHNIKWDKIVNITTDGCPSLTRKNIGLLKRISDEIKKIPEKEIIFLHCMIHQETLCTRVLNLKHVVSVVTKVVNFIRGRALNHRQFVTFLQDIDCEFTNIPYHTEIRWLSLAKGQFVFDMFTNVTSFTTKLKLFSQQFQSKQLTHFPILQEREKYLKSSDFKKYEAIVNNLYKEFIKAFDDFKKIAKDLSLLELINLQSNQILKNQFTEKTVIEFYASLNPEMFKNMLDNAQKYLAFFGSTYICEAAFSLMKNAKSKTRSRITDENLGAILRIATSDLNPNFEEIMNHEHTNFNPSH</sequence>
<dbReference type="PANTHER" id="PTHR45913">
    <property type="entry name" value="EPM2A-INTERACTING PROTEIN 1"/>
    <property type="match status" value="1"/>
</dbReference>
<protein>
    <recommendedName>
        <fullName evidence="1">SPIN-DOC-like zinc-finger domain-containing protein</fullName>
    </recommendedName>
</protein>
<comment type="caution">
    <text evidence="2">The sequence shown here is derived from an EMBL/GenBank/DDBJ whole genome shotgun (WGS) entry which is preliminary data.</text>
</comment>
<dbReference type="PANTHER" id="PTHR45913:SF9">
    <property type="entry name" value="GENERAL TRANSCRIPTION FACTOR II-I REPEAT DOMAIN-CONTAINING PROTEIN 2-LIKE-RELATED"/>
    <property type="match status" value="1"/>
</dbReference>
<dbReference type="InterPro" id="IPR040647">
    <property type="entry name" value="SPIN-DOC_Znf-C2H2"/>
</dbReference>
<feature type="domain" description="SPIN-DOC-like zinc-finger" evidence="1">
    <location>
        <begin position="18"/>
        <end position="69"/>
    </location>
</feature>
<keyword evidence="3" id="KW-1185">Reference proteome</keyword>
<dbReference type="InterPro" id="IPR012337">
    <property type="entry name" value="RNaseH-like_sf"/>
</dbReference>
<organism evidence="2 3">
    <name type="scientific">Aquatica leii</name>
    <dbReference type="NCBI Taxonomy" id="1421715"/>
    <lineage>
        <taxon>Eukaryota</taxon>
        <taxon>Metazoa</taxon>
        <taxon>Ecdysozoa</taxon>
        <taxon>Arthropoda</taxon>
        <taxon>Hexapoda</taxon>
        <taxon>Insecta</taxon>
        <taxon>Pterygota</taxon>
        <taxon>Neoptera</taxon>
        <taxon>Endopterygota</taxon>
        <taxon>Coleoptera</taxon>
        <taxon>Polyphaga</taxon>
        <taxon>Elateriformia</taxon>
        <taxon>Elateroidea</taxon>
        <taxon>Lampyridae</taxon>
        <taxon>Luciolinae</taxon>
        <taxon>Aquatica</taxon>
    </lineage>
</organism>
<evidence type="ECO:0000313" key="2">
    <source>
        <dbReference type="EMBL" id="KAK4881591.1"/>
    </source>
</evidence>